<feature type="non-terminal residue" evidence="3">
    <location>
        <position position="177"/>
    </location>
</feature>
<dbReference type="GeneID" id="9591668"/>
<dbReference type="InterPro" id="IPR004919">
    <property type="entry name" value="GmrSD_N"/>
</dbReference>
<keyword evidence="4" id="KW-1185">Reference proteome</keyword>
<dbReference type="AlphaFoldDB" id="D8QHV3"/>
<proteinExistence type="predicted"/>
<organism evidence="4">
    <name type="scientific">Schizophyllum commune (strain H4-8 / FGSC 9210)</name>
    <name type="common">Split gill fungus</name>
    <dbReference type="NCBI Taxonomy" id="578458"/>
    <lineage>
        <taxon>Eukaryota</taxon>
        <taxon>Fungi</taxon>
        <taxon>Dikarya</taxon>
        <taxon>Basidiomycota</taxon>
        <taxon>Agaricomycotina</taxon>
        <taxon>Agaricomycetes</taxon>
        <taxon>Agaricomycetidae</taxon>
        <taxon>Agaricales</taxon>
        <taxon>Schizophyllaceae</taxon>
        <taxon>Schizophyllum</taxon>
    </lineage>
</organism>
<sequence>MNCSSYDTDETGATLKAGSDRSSPSPALTKHPRTCEYTVQMLCEGLRRGDIFLDTGYQRAAVWNAVMQSRFIDSVFQDMVFAPLVFSVKVVDGRETRVCIDGKQRLLALQLFLRGGLYYRDFEGDKVWYQSRGKKRRTVLADASRQRFLSQKISCIEYDCLSSVEERDIFLRVQAEH</sequence>
<gene>
    <name evidence="3" type="ORF">SCHCODRAFT_113449</name>
</gene>
<reference evidence="3 4" key="1">
    <citation type="journal article" date="2010" name="Nat. Biotechnol.">
        <title>Genome sequence of the model mushroom Schizophyllum commune.</title>
        <authorList>
            <person name="Ohm R.A."/>
            <person name="de Jong J.F."/>
            <person name="Lugones L.G."/>
            <person name="Aerts A."/>
            <person name="Kothe E."/>
            <person name="Stajich J.E."/>
            <person name="de Vries R.P."/>
            <person name="Record E."/>
            <person name="Levasseur A."/>
            <person name="Baker S.E."/>
            <person name="Bartholomew K.A."/>
            <person name="Coutinho P.M."/>
            <person name="Erdmann S."/>
            <person name="Fowler T.J."/>
            <person name="Gathman A.C."/>
            <person name="Lombard V."/>
            <person name="Henrissat B."/>
            <person name="Knabe N."/>
            <person name="Kuees U."/>
            <person name="Lilly W.W."/>
            <person name="Lindquist E."/>
            <person name="Lucas S."/>
            <person name="Magnuson J.K."/>
            <person name="Piumi F."/>
            <person name="Raudaskoski M."/>
            <person name="Salamov A."/>
            <person name="Schmutz J."/>
            <person name="Schwarze F.W.M.R."/>
            <person name="vanKuyk P.A."/>
            <person name="Horton J.S."/>
            <person name="Grigoriev I.V."/>
            <person name="Woesten H.A.B."/>
        </authorList>
    </citation>
    <scope>NUCLEOTIDE SEQUENCE [LARGE SCALE GENOMIC DNA]</scope>
    <source>
        <strain evidence="4">H4-8 / FGSC 9210</strain>
    </source>
</reference>
<dbReference type="VEuPathDB" id="FungiDB:SCHCODRAFT_02704791"/>
<evidence type="ECO:0000313" key="4">
    <source>
        <dbReference type="Proteomes" id="UP000007431"/>
    </source>
</evidence>
<dbReference type="HOGENOM" id="CLU_1518714_0_0_1"/>
<feature type="region of interest" description="Disordered" evidence="1">
    <location>
        <begin position="1"/>
        <end position="30"/>
    </location>
</feature>
<name>D8QHV3_SCHCM</name>
<dbReference type="eggNOG" id="ENOG502S229">
    <property type="taxonomic scope" value="Eukaryota"/>
</dbReference>
<evidence type="ECO:0000313" key="3">
    <source>
        <dbReference type="EMBL" id="EFI92994.1"/>
    </source>
</evidence>
<dbReference type="STRING" id="578458.D8QHV3"/>
<dbReference type="Pfam" id="PF03235">
    <property type="entry name" value="GmrSD_N"/>
    <property type="match status" value="1"/>
</dbReference>
<dbReference type="InParanoid" id="D8QHV3"/>
<dbReference type="OrthoDB" id="5419821at2759"/>
<dbReference type="RefSeq" id="XP_003027897.1">
    <property type="nucleotide sequence ID" value="XM_003027851.1"/>
</dbReference>
<dbReference type="VEuPathDB" id="FungiDB:SCHCODRAFT_02705825"/>
<evidence type="ECO:0000259" key="2">
    <source>
        <dbReference type="Pfam" id="PF03235"/>
    </source>
</evidence>
<dbReference type="PANTHER" id="PTHR39639:SF1">
    <property type="entry name" value="DUF262 DOMAIN-CONTAINING PROTEIN"/>
    <property type="match status" value="1"/>
</dbReference>
<feature type="domain" description="GmrSD restriction endonucleases N-terminal" evidence="2">
    <location>
        <begin position="52"/>
        <end position="150"/>
    </location>
</feature>
<dbReference type="KEGG" id="scm:SCHCO_02704791"/>
<dbReference type="Proteomes" id="UP000007431">
    <property type="component" value="Unassembled WGS sequence"/>
</dbReference>
<dbReference type="PANTHER" id="PTHR39639">
    <property type="entry name" value="CHROMOSOME 16, WHOLE GENOME SHOTGUN SEQUENCE"/>
    <property type="match status" value="1"/>
</dbReference>
<protein>
    <recommendedName>
        <fullName evidence="2">GmrSD restriction endonucleases N-terminal domain-containing protein</fullName>
    </recommendedName>
</protein>
<accession>D8QHV3</accession>
<dbReference type="EMBL" id="GL377312">
    <property type="protein sequence ID" value="EFI92994.1"/>
    <property type="molecule type" value="Genomic_DNA"/>
</dbReference>
<evidence type="ECO:0000256" key="1">
    <source>
        <dbReference type="SAM" id="MobiDB-lite"/>
    </source>
</evidence>